<dbReference type="SMART" id="SM00256">
    <property type="entry name" value="FBOX"/>
    <property type="match status" value="1"/>
</dbReference>
<dbReference type="InterPro" id="IPR049680">
    <property type="entry name" value="FLVCR1-2_SLC49-like"/>
</dbReference>
<dbReference type="GO" id="GO:0000956">
    <property type="term" value="P:nuclear-transcribed mRNA catabolic process"/>
    <property type="evidence" value="ECO:0007669"/>
    <property type="project" value="InterPro"/>
</dbReference>
<evidence type="ECO:0008006" key="11">
    <source>
        <dbReference type="Google" id="ProtNLM"/>
    </source>
</evidence>
<feature type="transmembrane region" description="Helical" evidence="6">
    <location>
        <begin position="405"/>
        <end position="430"/>
    </location>
</feature>
<feature type="transmembrane region" description="Helical" evidence="6">
    <location>
        <begin position="163"/>
        <end position="187"/>
    </location>
</feature>
<feature type="transmembrane region" description="Helical" evidence="6">
    <location>
        <begin position="313"/>
        <end position="334"/>
    </location>
</feature>
<proteinExistence type="predicted"/>
<dbReference type="InterPro" id="IPR011701">
    <property type="entry name" value="MFS"/>
</dbReference>
<dbReference type="InterPro" id="IPR034104">
    <property type="entry name" value="Lsm1"/>
</dbReference>
<evidence type="ECO:0000256" key="6">
    <source>
        <dbReference type="SAM" id="Phobius"/>
    </source>
</evidence>
<feature type="transmembrane region" description="Helical" evidence="6">
    <location>
        <begin position="136"/>
        <end position="156"/>
    </location>
</feature>
<feature type="domain" description="Sm" evidence="8">
    <location>
        <begin position="13"/>
        <end position="88"/>
    </location>
</feature>
<dbReference type="InterPro" id="IPR036047">
    <property type="entry name" value="F-box-like_dom_sf"/>
</dbReference>
<dbReference type="SUPFAM" id="SSF81383">
    <property type="entry name" value="F-box domain"/>
    <property type="match status" value="1"/>
</dbReference>
<sequence>MDISIVNNDFYLSGIATLVDDIDKQLMVILRDGRTLIAFLRSLDQFGNLVLHQAFERICVGQQYADIPRGLFVIRGENVLLIGELDYRKPLRVPLRGDTGDYSRSQISNAMIWINFSPIANLASEYYQVGYNAINWLSLIYMLITVPFTLPSTWLIDRLGVRSGLLIGTWTNAIGSLIRCLSVLSIFDRNRKFGVLMIGQTFCALAQTFILFIPTKFCFLWFSEKQRSFANSIAIGSGFFGILLGSILSPLIASTIDRIPLLLYVNVMPASCAALLCLAMRSAEPPTPSCKAVVRVQQSFTCALKRLFQSKSFVVLFLACGFAIGCFNALSTLIEQIMCTYGYDNRTIGFCLGWFIGMGSLGSLLFGYVADRTGKLNEISKGLYIASSIAYVLLAIFIVCRMERYLIYFAFALVGLVSLSLSPISMDLTLECVYPIPEATAIGVSVMSSQVIGILMVTVFPKFARPLNEHEMSIETCSKDVKHGLAILNYSTSLYAMAFIMIVVTIFYFRSFKCKYRLYVYFQMDQLPYEVLFEVASRIDSPRDLCSFSRVCSLFSTVSRDDRLWKRLCYQLYNVKPPVNTIKQSFYEIFTKILVPYGRYLGYWKSDEMFFGGLINVHLNLSDGNIIGEKIAPYPAQSEHDQFDMDDDESSFEPIYIQTKIFNIDTQTNQIFCYDCNLPHPELKWVKTFDNNEPYFGLSQEALPISERSSLILNDHRDDAHPRERDIHFIKCCYEHETIYYYPLSIVQPTTSEHDHPLSRLNGLWVGSYGGHGLELLHLEFFHEFTCPSVSDDTSTNEETISDALVARKISGDRNVPHGKISFAAIRPIEVESDSPLSYEGIGQIAHTNYDNPQFIRTKVVLLSKDILSMCRLHAKRVVHHEQFHKIPVGNDASNLALAF</sequence>
<keyword evidence="3 6" id="KW-0812">Transmembrane</keyword>
<dbReference type="Pfam" id="PF12014">
    <property type="entry name" value="Cyclin_D1_bind"/>
    <property type="match status" value="1"/>
</dbReference>
<dbReference type="Gene3D" id="1.20.1280.50">
    <property type="match status" value="1"/>
</dbReference>
<organism evidence="9 10">
    <name type="scientific">Adineta ricciae</name>
    <name type="common">Rotifer</name>
    <dbReference type="NCBI Taxonomy" id="249248"/>
    <lineage>
        <taxon>Eukaryota</taxon>
        <taxon>Metazoa</taxon>
        <taxon>Spiralia</taxon>
        <taxon>Gnathifera</taxon>
        <taxon>Rotifera</taxon>
        <taxon>Eurotatoria</taxon>
        <taxon>Bdelloidea</taxon>
        <taxon>Adinetida</taxon>
        <taxon>Adinetidae</taxon>
        <taxon>Adineta</taxon>
    </lineage>
</organism>
<feature type="transmembrane region" description="Helical" evidence="6">
    <location>
        <begin position="382"/>
        <end position="399"/>
    </location>
</feature>
<evidence type="ECO:0000259" key="8">
    <source>
        <dbReference type="PROSITE" id="PS52002"/>
    </source>
</evidence>
<feature type="transmembrane region" description="Helical" evidence="6">
    <location>
        <begin position="442"/>
        <end position="464"/>
    </location>
</feature>
<feature type="transmembrane region" description="Helical" evidence="6">
    <location>
        <begin position="259"/>
        <end position="279"/>
    </location>
</feature>
<comment type="caution">
    <text evidence="9">The sequence shown here is derived from an EMBL/GenBank/DDBJ whole genome shotgun (WGS) entry which is preliminary data.</text>
</comment>
<dbReference type="PANTHER" id="PTHR10924">
    <property type="entry name" value="MAJOR FACILITATOR SUPERFAMILY PROTEIN-RELATED"/>
    <property type="match status" value="1"/>
</dbReference>
<dbReference type="InterPro" id="IPR001810">
    <property type="entry name" value="F-box_dom"/>
</dbReference>
<feature type="domain" description="F-box" evidence="7">
    <location>
        <begin position="521"/>
        <end position="568"/>
    </location>
</feature>
<dbReference type="GO" id="GO:0000932">
    <property type="term" value="C:P-body"/>
    <property type="evidence" value="ECO:0007669"/>
    <property type="project" value="UniProtKB-SubCell"/>
</dbReference>
<dbReference type="SUPFAM" id="SSF103473">
    <property type="entry name" value="MFS general substrate transporter"/>
    <property type="match status" value="1"/>
</dbReference>
<dbReference type="Gene3D" id="2.30.30.100">
    <property type="match status" value="1"/>
</dbReference>
<protein>
    <recommendedName>
        <fullName evidence="11">LSM domain-containing protein</fullName>
    </recommendedName>
</protein>
<feature type="transmembrane region" description="Helical" evidence="6">
    <location>
        <begin position="484"/>
        <end position="509"/>
    </location>
</feature>
<reference evidence="9" key="1">
    <citation type="submission" date="2021-02" db="EMBL/GenBank/DDBJ databases">
        <authorList>
            <person name="Nowell W R."/>
        </authorList>
    </citation>
    <scope>NUCLEOTIDE SEQUENCE</scope>
</reference>
<dbReference type="AlphaFoldDB" id="A0A814FZG4"/>
<dbReference type="InterPro" id="IPR001163">
    <property type="entry name" value="Sm_dom_euk/arc"/>
</dbReference>
<evidence type="ECO:0000256" key="4">
    <source>
        <dbReference type="ARBA" id="ARBA00022989"/>
    </source>
</evidence>
<dbReference type="InterPro" id="IPR010920">
    <property type="entry name" value="LSM_dom_sf"/>
</dbReference>
<keyword evidence="4 6" id="KW-1133">Transmembrane helix</keyword>
<dbReference type="InterPro" id="IPR036259">
    <property type="entry name" value="MFS_trans_sf"/>
</dbReference>
<dbReference type="InterPro" id="IPR047575">
    <property type="entry name" value="Sm"/>
</dbReference>
<evidence type="ECO:0000256" key="5">
    <source>
        <dbReference type="ARBA" id="ARBA00023136"/>
    </source>
</evidence>
<dbReference type="SUPFAM" id="SSF50182">
    <property type="entry name" value="Sm-like ribonucleoproteins"/>
    <property type="match status" value="1"/>
</dbReference>
<dbReference type="Proteomes" id="UP000663852">
    <property type="component" value="Unassembled WGS sequence"/>
</dbReference>
<comment type="subcellular location">
    <subcellularLocation>
        <location evidence="2">Cytoplasm</location>
        <location evidence="2">P-body</location>
    </subcellularLocation>
    <subcellularLocation>
        <location evidence="1">Membrane</location>
        <topology evidence="1">Multi-pass membrane protein</topology>
    </subcellularLocation>
</comment>
<evidence type="ECO:0000313" key="10">
    <source>
        <dbReference type="Proteomes" id="UP000663852"/>
    </source>
</evidence>
<dbReference type="PROSITE" id="PS52002">
    <property type="entry name" value="SM"/>
    <property type="match status" value="1"/>
</dbReference>
<dbReference type="EMBL" id="CAJNOJ010000059">
    <property type="protein sequence ID" value="CAF0992088.1"/>
    <property type="molecule type" value="Genomic_DNA"/>
</dbReference>
<feature type="transmembrane region" description="Helical" evidence="6">
    <location>
        <begin position="233"/>
        <end position="253"/>
    </location>
</feature>
<evidence type="ECO:0000256" key="3">
    <source>
        <dbReference type="ARBA" id="ARBA00022692"/>
    </source>
</evidence>
<evidence type="ECO:0000313" key="9">
    <source>
        <dbReference type="EMBL" id="CAF0992088.1"/>
    </source>
</evidence>
<dbReference type="GO" id="GO:0022857">
    <property type="term" value="F:transmembrane transporter activity"/>
    <property type="evidence" value="ECO:0007669"/>
    <property type="project" value="InterPro"/>
</dbReference>
<dbReference type="PANTHER" id="PTHR10924:SF6">
    <property type="entry name" value="SOLUTE CARRIER FAMILY 49 MEMBER A3"/>
    <property type="match status" value="1"/>
</dbReference>
<dbReference type="Gene3D" id="1.20.1250.20">
    <property type="entry name" value="MFS general substrate transporter like domains"/>
    <property type="match status" value="2"/>
</dbReference>
<gene>
    <name evidence="9" type="ORF">EDS130_LOCUS14444</name>
</gene>
<dbReference type="Pfam" id="PF07690">
    <property type="entry name" value="MFS_1"/>
    <property type="match status" value="1"/>
</dbReference>
<dbReference type="OrthoDB" id="422206at2759"/>
<dbReference type="GO" id="GO:0016020">
    <property type="term" value="C:membrane"/>
    <property type="evidence" value="ECO:0007669"/>
    <property type="project" value="UniProtKB-SubCell"/>
</dbReference>
<dbReference type="PROSITE" id="PS50181">
    <property type="entry name" value="FBOX"/>
    <property type="match status" value="1"/>
</dbReference>
<feature type="transmembrane region" description="Helical" evidence="6">
    <location>
        <begin position="193"/>
        <end position="213"/>
    </location>
</feature>
<evidence type="ECO:0000259" key="7">
    <source>
        <dbReference type="PROSITE" id="PS50181"/>
    </source>
</evidence>
<name>A0A814FZG4_ADIRI</name>
<evidence type="ECO:0000256" key="1">
    <source>
        <dbReference type="ARBA" id="ARBA00004141"/>
    </source>
</evidence>
<dbReference type="SMART" id="SM00651">
    <property type="entry name" value="Sm"/>
    <property type="match status" value="1"/>
</dbReference>
<feature type="transmembrane region" description="Helical" evidence="6">
    <location>
        <begin position="346"/>
        <end position="370"/>
    </location>
</feature>
<dbReference type="Pfam" id="PF01423">
    <property type="entry name" value="LSM"/>
    <property type="match status" value="1"/>
</dbReference>
<accession>A0A814FZG4</accession>
<dbReference type="GO" id="GO:0003723">
    <property type="term" value="F:RNA binding"/>
    <property type="evidence" value="ECO:0007669"/>
    <property type="project" value="InterPro"/>
</dbReference>
<dbReference type="CDD" id="cd01728">
    <property type="entry name" value="LSm1"/>
    <property type="match status" value="1"/>
</dbReference>
<dbReference type="Pfam" id="PF12937">
    <property type="entry name" value="F-box-like"/>
    <property type="match status" value="1"/>
</dbReference>
<keyword evidence="5 6" id="KW-0472">Membrane</keyword>
<evidence type="ECO:0000256" key="2">
    <source>
        <dbReference type="ARBA" id="ARBA00004201"/>
    </source>
</evidence>